<organism evidence="3 4">
    <name type="scientific">Angomonas deanei</name>
    <dbReference type="NCBI Taxonomy" id="59799"/>
    <lineage>
        <taxon>Eukaryota</taxon>
        <taxon>Discoba</taxon>
        <taxon>Euglenozoa</taxon>
        <taxon>Kinetoplastea</taxon>
        <taxon>Metakinetoplastina</taxon>
        <taxon>Trypanosomatida</taxon>
        <taxon>Trypanosomatidae</taxon>
        <taxon>Strigomonadinae</taxon>
        <taxon>Angomonas</taxon>
    </lineage>
</organism>
<dbReference type="AlphaFoldDB" id="A0A7G2CHX7"/>
<dbReference type="InterPro" id="IPR032914">
    <property type="entry name" value="Vam6/VPS39/TRAP1"/>
</dbReference>
<dbReference type="GO" id="GO:0006914">
    <property type="term" value="P:autophagy"/>
    <property type="evidence" value="ECO:0007669"/>
    <property type="project" value="TreeGrafter"/>
</dbReference>
<name>A0A7G2CHX7_9TRYP</name>
<dbReference type="PANTHER" id="PTHR12894:SF27">
    <property type="entry name" value="TRANSFORMING GROWTH FACTOR-BETA RECEPTOR-ASSOCIATED PROTEIN 1"/>
    <property type="match status" value="1"/>
</dbReference>
<gene>
    <name evidence="3" type="ORF">ADEAN_000644800</name>
</gene>
<protein>
    <submittedName>
        <fullName evidence="3">Vacuolar sorting protein 39 domain 2, putative</fullName>
    </submittedName>
</protein>
<reference evidence="3 4" key="1">
    <citation type="submission" date="2020-08" db="EMBL/GenBank/DDBJ databases">
        <authorList>
            <person name="Newling K."/>
            <person name="Davey J."/>
            <person name="Forrester S."/>
        </authorList>
    </citation>
    <scope>NUCLEOTIDE SEQUENCE [LARGE SCALE GENOMIC DNA]</scope>
    <source>
        <strain evidence="4">Crithidia deanei Carvalho (ATCC PRA-265)</strain>
    </source>
</reference>
<evidence type="ECO:0000313" key="4">
    <source>
        <dbReference type="Proteomes" id="UP000515908"/>
    </source>
</evidence>
<feature type="region of interest" description="Disordered" evidence="1">
    <location>
        <begin position="798"/>
        <end position="822"/>
    </location>
</feature>
<accession>A0A7G2CHX7</accession>
<dbReference type="GO" id="GO:0016020">
    <property type="term" value="C:membrane"/>
    <property type="evidence" value="ECO:0007669"/>
    <property type="project" value="TreeGrafter"/>
</dbReference>
<feature type="domain" description="Vacuolar sorting protein 39/Transforming growth factor beta receptor-associated zinc finger" evidence="2">
    <location>
        <begin position="945"/>
        <end position="985"/>
    </location>
</feature>
<dbReference type="VEuPathDB" id="TriTrypDB:ADEAN_000644800"/>
<dbReference type="Proteomes" id="UP000515908">
    <property type="component" value="Chromosome 12"/>
</dbReference>
<proteinExistence type="predicted"/>
<dbReference type="GO" id="GO:0005737">
    <property type="term" value="C:cytoplasm"/>
    <property type="evidence" value="ECO:0007669"/>
    <property type="project" value="TreeGrafter"/>
</dbReference>
<keyword evidence="4" id="KW-1185">Reference proteome</keyword>
<evidence type="ECO:0000259" key="2">
    <source>
        <dbReference type="Pfam" id="PF10367"/>
    </source>
</evidence>
<dbReference type="InterPro" id="IPR019453">
    <property type="entry name" value="VPS39/TGFA1_Znf"/>
</dbReference>
<dbReference type="PANTHER" id="PTHR12894">
    <property type="entry name" value="CNH DOMAIN CONTAINING"/>
    <property type="match status" value="1"/>
</dbReference>
<dbReference type="EMBL" id="LR877156">
    <property type="protein sequence ID" value="CAD2218955.1"/>
    <property type="molecule type" value="Genomic_DNA"/>
</dbReference>
<sequence>MYHKTLYSNEDIQITSLAALLPGKDTSSISARFLANSESESFLLLVGTASGVLQSLEVQLHGENFRVSMEKRNTVLLKSPTGAQEEISFLFGLREPLSLVLAVLGNQVLLLESGSLQIRTEDRFSVSATTKIVQMTAQEESEECGDVRRFAYISKDKTLQLLEVSAQGVQRMAEPISLEEYEVTSLTWMGGVLFVGTVTDYLLYDTHTFSLLYKLDIREQDGSRKHPPMAQGMHLKEDAVKYNFTAVEVDTEEEVPNGISWLNSEFSLLFTASSQLYAVELPPAVEDVDLMNALPVDGTVAGVSHLLAVYPFVLAVQGDRMVPFLVTSDRGHLRALDNRQGVNFSSKVNLQQHVRLPFGVLVFSPHTIEAAVWQSFSHQLQTLVGNGWFSEAVFFFNRFAVSEDGDETEELVEELYKSCGDGAWARARYEEAYQYYFLSGVSPTLPLRNMPELLPESRSAGLAVEVTPEGRQKYEPLFQYLKHFWFLSYAGEAGVPELPPEERTALEYAMIVLSVYFVEKSSSNDETNPRFIPLHEAAVFILESRFVDVADCAHLIKAEGSNHLLPFAVAKEGKVEEALTQCQDDNAAECACLILSELSHLSSSTTDTGKWFQAHLPWIAAADVEVLLQFVTTVPNFAPPLPVAFAVFLGVSGLPLYRYLGHLIDEMGNTTAKYHTTHAVNMIEILVQLSSYLLPESADSMTVPLEGAPLALSDVGLLDSVRQSLRSFLRTSTHYNIDDVMIHLRAGRFYEEQVIVLEKNGDHIGALSTLVYDLNDIAGAEEYCERLLHSNNHGVRTGGHSPLHYEKSESEAPDSDSNDTSLSLADESRWDVVQWDFSSHRGSTARGAVNPFFHLLLNVLLVSPDGHTPRTKEAEALLNQHGSEMDMLLVLSTLPGDMCFSDIAESIIHVLRAHEQELLLSQMQRGAVEGVLEEAVQLHHSMLQRFVCIDTTRRCARCDKLLCEESALIAVYPNLKTTHLRCQCDPRLDPERGVPYTQPV</sequence>
<evidence type="ECO:0000256" key="1">
    <source>
        <dbReference type="SAM" id="MobiDB-lite"/>
    </source>
</evidence>
<dbReference type="Pfam" id="PF10367">
    <property type="entry name" value="zf-Vps39_C"/>
    <property type="match status" value="1"/>
</dbReference>
<dbReference type="GO" id="GO:0034058">
    <property type="term" value="P:endosomal vesicle fusion"/>
    <property type="evidence" value="ECO:0007669"/>
    <property type="project" value="TreeGrafter"/>
</dbReference>
<evidence type="ECO:0000313" key="3">
    <source>
        <dbReference type="EMBL" id="CAD2218955.1"/>
    </source>
</evidence>